<dbReference type="EMBL" id="JAPFFI010000020">
    <property type="protein sequence ID" value="KAJ6340556.1"/>
    <property type="molecule type" value="Genomic_DNA"/>
</dbReference>
<dbReference type="PROSITE" id="PS50011">
    <property type="entry name" value="PROTEIN_KINASE_DOM"/>
    <property type="match status" value="1"/>
</dbReference>
<evidence type="ECO:0000256" key="7">
    <source>
        <dbReference type="PROSITE-ProRule" id="PRU10141"/>
    </source>
</evidence>
<evidence type="ECO:0000313" key="10">
    <source>
        <dbReference type="Proteomes" id="UP001141253"/>
    </source>
</evidence>
<evidence type="ECO:0000256" key="2">
    <source>
        <dbReference type="ARBA" id="ARBA00022614"/>
    </source>
</evidence>
<gene>
    <name evidence="9" type="ORF">OIU77_008341</name>
</gene>
<keyword evidence="7" id="KW-0547">Nucleotide-binding</keyword>
<dbReference type="PROSITE" id="PS51450">
    <property type="entry name" value="LRR"/>
    <property type="match status" value="1"/>
</dbReference>
<dbReference type="PANTHER" id="PTHR48010:SF1">
    <property type="entry name" value="PROTEIN KINASE DOMAIN-CONTAINING PROTEIN"/>
    <property type="match status" value="1"/>
</dbReference>
<evidence type="ECO:0000259" key="8">
    <source>
        <dbReference type="PROSITE" id="PS50011"/>
    </source>
</evidence>
<proteinExistence type="predicted"/>
<dbReference type="InterPro" id="IPR017441">
    <property type="entry name" value="Protein_kinase_ATP_BS"/>
</dbReference>
<dbReference type="SUPFAM" id="SSF52058">
    <property type="entry name" value="L domain-like"/>
    <property type="match status" value="1"/>
</dbReference>
<comment type="caution">
    <text evidence="9">The sequence shown here is derived from an EMBL/GenBank/DDBJ whole genome shotgun (WGS) entry which is preliminary data.</text>
</comment>
<protein>
    <recommendedName>
        <fullName evidence="8">Protein kinase domain-containing protein</fullName>
    </recommendedName>
</protein>
<dbReference type="PANTHER" id="PTHR48010">
    <property type="entry name" value="OS05G0588300 PROTEIN"/>
    <property type="match status" value="1"/>
</dbReference>
<reference evidence="9" key="2">
    <citation type="journal article" date="2023" name="Int. J. Mol. Sci.">
        <title>De Novo Assembly and Annotation of 11 Diverse Shrub Willow (Salix) Genomes Reveals Novel Gene Organization in Sex-Linked Regions.</title>
        <authorList>
            <person name="Hyden B."/>
            <person name="Feng K."/>
            <person name="Yates T.B."/>
            <person name="Jawdy S."/>
            <person name="Cereghino C."/>
            <person name="Smart L.B."/>
            <person name="Muchero W."/>
        </authorList>
    </citation>
    <scope>NUCLEOTIDE SEQUENCE</scope>
    <source>
        <tissue evidence="9">Shoot tip</tissue>
    </source>
</reference>
<dbReference type="Pfam" id="PF07714">
    <property type="entry name" value="PK_Tyr_Ser-Thr"/>
    <property type="match status" value="1"/>
</dbReference>
<dbReference type="InterPro" id="IPR050994">
    <property type="entry name" value="At_inactive_RLKs"/>
</dbReference>
<dbReference type="InterPro" id="IPR011009">
    <property type="entry name" value="Kinase-like_dom_sf"/>
</dbReference>
<dbReference type="Gene3D" id="3.80.10.10">
    <property type="entry name" value="Ribonuclease Inhibitor"/>
    <property type="match status" value="1"/>
</dbReference>
<keyword evidence="6" id="KW-0472">Membrane</keyword>
<dbReference type="InterPro" id="IPR001611">
    <property type="entry name" value="Leu-rich_rpt"/>
</dbReference>
<feature type="binding site" evidence="7">
    <location>
        <position position="326"/>
    </location>
    <ligand>
        <name>ATP</name>
        <dbReference type="ChEBI" id="CHEBI:30616"/>
    </ligand>
</feature>
<evidence type="ECO:0000256" key="3">
    <source>
        <dbReference type="ARBA" id="ARBA00022692"/>
    </source>
</evidence>
<evidence type="ECO:0000256" key="5">
    <source>
        <dbReference type="ARBA" id="ARBA00022989"/>
    </source>
</evidence>
<dbReference type="InterPro" id="IPR000719">
    <property type="entry name" value="Prot_kinase_dom"/>
</dbReference>
<dbReference type="Gene3D" id="1.10.510.10">
    <property type="entry name" value="Transferase(Phosphotransferase) domain 1"/>
    <property type="match status" value="1"/>
</dbReference>
<dbReference type="InterPro" id="IPR013210">
    <property type="entry name" value="LRR_N_plant-typ"/>
</dbReference>
<dbReference type="SUPFAM" id="SSF56112">
    <property type="entry name" value="Protein kinase-like (PK-like)"/>
    <property type="match status" value="1"/>
</dbReference>
<accession>A0ABQ9AJA6</accession>
<comment type="subcellular location">
    <subcellularLocation>
        <location evidence="1">Membrane</location>
    </subcellularLocation>
</comment>
<reference evidence="9" key="1">
    <citation type="submission" date="2022-10" db="EMBL/GenBank/DDBJ databases">
        <authorList>
            <person name="Hyden B.L."/>
            <person name="Feng K."/>
            <person name="Yates T."/>
            <person name="Jawdy S."/>
            <person name="Smart L.B."/>
            <person name="Muchero W."/>
        </authorList>
    </citation>
    <scope>NUCLEOTIDE SEQUENCE</scope>
    <source>
        <tissue evidence="9">Shoot tip</tissue>
    </source>
</reference>
<dbReference type="InterPro" id="IPR001245">
    <property type="entry name" value="Ser-Thr/Tyr_kinase_cat_dom"/>
</dbReference>
<evidence type="ECO:0000256" key="1">
    <source>
        <dbReference type="ARBA" id="ARBA00004370"/>
    </source>
</evidence>
<organism evidence="9 10">
    <name type="scientific">Salix suchowensis</name>
    <dbReference type="NCBI Taxonomy" id="1278906"/>
    <lineage>
        <taxon>Eukaryota</taxon>
        <taxon>Viridiplantae</taxon>
        <taxon>Streptophyta</taxon>
        <taxon>Embryophyta</taxon>
        <taxon>Tracheophyta</taxon>
        <taxon>Spermatophyta</taxon>
        <taxon>Magnoliopsida</taxon>
        <taxon>eudicotyledons</taxon>
        <taxon>Gunneridae</taxon>
        <taxon>Pentapetalae</taxon>
        <taxon>rosids</taxon>
        <taxon>fabids</taxon>
        <taxon>Malpighiales</taxon>
        <taxon>Salicaceae</taxon>
        <taxon>Saliceae</taxon>
        <taxon>Salix</taxon>
    </lineage>
</organism>
<name>A0ABQ9AJA6_9ROSI</name>
<dbReference type="InterPro" id="IPR032675">
    <property type="entry name" value="LRR_dom_sf"/>
</dbReference>
<dbReference type="Gene3D" id="3.30.200.20">
    <property type="entry name" value="Phosphorylase Kinase, domain 1"/>
    <property type="match status" value="1"/>
</dbReference>
<dbReference type="PROSITE" id="PS00107">
    <property type="entry name" value="PROTEIN_KINASE_ATP"/>
    <property type="match status" value="1"/>
</dbReference>
<dbReference type="Pfam" id="PF08263">
    <property type="entry name" value="LRRNT_2"/>
    <property type="match status" value="1"/>
</dbReference>
<keyword evidence="4" id="KW-0677">Repeat</keyword>
<keyword evidence="7" id="KW-0067">ATP-binding</keyword>
<evidence type="ECO:0000256" key="6">
    <source>
        <dbReference type="ARBA" id="ARBA00023136"/>
    </source>
</evidence>
<dbReference type="Pfam" id="PF00560">
    <property type="entry name" value="LRR_1"/>
    <property type="match status" value="4"/>
</dbReference>
<feature type="domain" description="Protein kinase" evidence="8">
    <location>
        <begin position="288"/>
        <end position="550"/>
    </location>
</feature>
<dbReference type="Proteomes" id="UP001141253">
    <property type="component" value="Chromosome 15W"/>
</dbReference>
<evidence type="ECO:0000256" key="4">
    <source>
        <dbReference type="ARBA" id="ARBA00022737"/>
    </source>
</evidence>
<keyword evidence="5" id="KW-1133">Transmembrane helix</keyword>
<keyword evidence="10" id="KW-1185">Reference proteome</keyword>
<keyword evidence="3" id="KW-0812">Transmembrane</keyword>
<evidence type="ECO:0000313" key="9">
    <source>
        <dbReference type="EMBL" id="KAJ6340556.1"/>
    </source>
</evidence>
<sequence>MTGCRCGGGSPASFEVFFIQSFFLPITADPVEDKEALLHFLHNIHLSRPVNWKESTSVCNSWTGVSCSSDHSRVTALVLPGVGFRSQIPRNTLSRLSAIKILNLGSNGITGSFPYDELSKLKSLTILFLESNNFSGPLPSDFSAWNNLTILNLSNNGFNGSFPPSISNLTHLTYLNLANNSLSGNIPDLNVSSLQQLELANNNFTGNVPESLQRFPSSAFSGGCVLGFVLIALLMVWCRSKKNREGGLATKKKESSLKKTASKSQEQNNRLFFFEHCSLAFDLEDLLRASAEVLGKGTFGIAYKAALEDASTVVVKRLKEVTVPKKEFEQQMIVAGNIRHANVCPLRAYYYSKDERLMVYDFYEEGSVSSILHGKRGEVQTPIDWETRLKIAIGAARGIAHIHTQNGGKLVHGNIKSSNIFLNSQGYGCVSDIGLASLMSPMPPPIMRAAGYRAPEVTDSRKAAHASDVYSYGVLLLELLTGKSPMHATGGDEVVHLVRWVNSVVREEWTAEVFDLELLRIPNIEEEMVEMLQIGMACVVRMPEQRPKMP</sequence>
<keyword evidence="2" id="KW-0433">Leucine-rich repeat</keyword>